<gene>
    <name evidence="1" type="ORF">BHC54_09125</name>
</gene>
<proteinExistence type="predicted"/>
<evidence type="ECO:0000313" key="1">
    <source>
        <dbReference type="EMBL" id="PIT38668.1"/>
    </source>
</evidence>
<dbReference type="Proteomes" id="UP000230202">
    <property type="component" value="Unassembled WGS sequence"/>
</dbReference>
<dbReference type="RefSeq" id="WP_180295889.1">
    <property type="nucleotide sequence ID" value="NZ_MEIL01000029.1"/>
</dbReference>
<sequence length="89" mass="10061">MTANALAVDIINYHITGHPALSNSEVLALYQFNYQLLRIGRNLNQIARHLDAGESGGIITDEIRQLRTIIDKHTKVVQEVMQASNMRFE</sequence>
<accession>A0A2N9X665</accession>
<dbReference type="EMBL" id="MEIL01000029">
    <property type="protein sequence ID" value="PIT38668.1"/>
    <property type="molecule type" value="Genomic_DNA"/>
</dbReference>
<organism evidence="1 2">
    <name type="scientific">Snodgrassella alvi</name>
    <dbReference type="NCBI Taxonomy" id="1196083"/>
    <lineage>
        <taxon>Bacteria</taxon>
        <taxon>Pseudomonadati</taxon>
        <taxon>Pseudomonadota</taxon>
        <taxon>Betaproteobacteria</taxon>
        <taxon>Neisseriales</taxon>
        <taxon>Neisseriaceae</taxon>
        <taxon>Snodgrassella</taxon>
    </lineage>
</organism>
<keyword evidence="2" id="KW-1185">Reference proteome</keyword>
<reference evidence="1" key="1">
    <citation type="journal article" date="2017" name="MBio">
        <title>Type VI secretion-mediated competition in the bee gut microbiome.</title>
        <authorList>
            <person name="Steele M.I."/>
            <person name="Kwong W.K."/>
            <person name="Powell J.E."/>
            <person name="Whiteley M."/>
            <person name="Moran N.A."/>
        </authorList>
    </citation>
    <scope>NUCLEOTIDE SEQUENCE [LARGE SCALE GENOMIC DNA]</scope>
    <source>
        <strain evidence="1">WkB273</strain>
    </source>
</reference>
<dbReference type="AlphaFoldDB" id="A0A2N9X665"/>
<name>A0A2N9X665_9NEIS</name>
<comment type="caution">
    <text evidence="1">The sequence shown here is derived from an EMBL/GenBank/DDBJ whole genome shotgun (WGS) entry which is preliminary data.</text>
</comment>
<evidence type="ECO:0000313" key="2">
    <source>
        <dbReference type="Proteomes" id="UP000230202"/>
    </source>
</evidence>
<protein>
    <submittedName>
        <fullName evidence="1">Uncharacterized protein</fullName>
    </submittedName>
</protein>